<dbReference type="GO" id="GO:0016887">
    <property type="term" value="F:ATP hydrolysis activity"/>
    <property type="evidence" value="ECO:0007669"/>
    <property type="project" value="InterPro"/>
</dbReference>
<dbReference type="PANTHER" id="PTHR42781">
    <property type="entry name" value="SPERMIDINE/PUTRESCINE IMPORT ATP-BINDING PROTEIN POTA"/>
    <property type="match status" value="1"/>
</dbReference>
<dbReference type="SMART" id="SM00382">
    <property type="entry name" value="AAA"/>
    <property type="match status" value="1"/>
</dbReference>
<keyword evidence="6 10" id="KW-0067">ATP-binding</keyword>
<keyword evidence="2" id="KW-0813">Transport</keyword>
<keyword evidence="3" id="KW-1003">Cell membrane</keyword>
<dbReference type="Proteomes" id="UP000307874">
    <property type="component" value="Unassembled WGS sequence"/>
</dbReference>
<reference evidence="10 11" key="1">
    <citation type="submission" date="2019-05" db="EMBL/GenBank/DDBJ databases">
        <authorList>
            <person name="Lee S.D."/>
        </authorList>
    </citation>
    <scope>NUCLEOTIDE SEQUENCE [LARGE SCALE GENOMIC DNA]</scope>
    <source>
        <strain evidence="10 11">GH2-6</strain>
    </source>
</reference>
<dbReference type="PROSITE" id="PS50893">
    <property type="entry name" value="ABC_TRANSPORTER_2"/>
    <property type="match status" value="1"/>
</dbReference>
<dbReference type="GO" id="GO:0005524">
    <property type="term" value="F:ATP binding"/>
    <property type="evidence" value="ECO:0007669"/>
    <property type="project" value="UniProtKB-KW"/>
</dbReference>
<comment type="caution">
    <text evidence="10">The sequence shown here is derived from an EMBL/GenBank/DDBJ whole genome shotgun (WGS) entry which is preliminary data.</text>
</comment>
<dbReference type="OrthoDB" id="9802264at2"/>
<evidence type="ECO:0000259" key="9">
    <source>
        <dbReference type="PROSITE" id="PS50893"/>
    </source>
</evidence>
<keyword evidence="4" id="KW-0997">Cell inner membrane</keyword>
<dbReference type="PANTHER" id="PTHR42781:SF1">
    <property type="entry name" value="THIAMINE IMPORT ATP-BINDING PROTEIN THIQ"/>
    <property type="match status" value="1"/>
</dbReference>
<evidence type="ECO:0000256" key="6">
    <source>
        <dbReference type="ARBA" id="ARBA00022840"/>
    </source>
</evidence>
<evidence type="ECO:0000256" key="5">
    <source>
        <dbReference type="ARBA" id="ARBA00022741"/>
    </source>
</evidence>
<organism evidence="10 11">
    <name type="scientific">Martelella lutilitoris</name>
    <dbReference type="NCBI Taxonomy" id="2583532"/>
    <lineage>
        <taxon>Bacteria</taxon>
        <taxon>Pseudomonadati</taxon>
        <taxon>Pseudomonadota</taxon>
        <taxon>Alphaproteobacteria</taxon>
        <taxon>Hyphomicrobiales</taxon>
        <taxon>Aurantimonadaceae</taxon>
        <taxon>Martelella</taxon>
    </lineage>
</organism>
<keyword evidence="7" id="KW-1278">Translocase</keyword>
<gene>
    <name evidence="10" type="ORF">FF124_06665</name>
</gene>
<accession>A0A5C4JUG0</accession>
<evidence type="ECO:0000313" key="11">
    <source>
        <dbReference type="Proteomes" id="UP000307874"/>
    </source>
</evidence>
<dbReference type="PROSITE" id="PS00211">
    <property type="entry name" value="ABC_TRANSPORTER_1"/>
    <property type="match status" value="1"/>
</dbReference>
<feature type="domain" description="ABC transporter" evidence="9">
    <location>
        <begin position="2"/>
        <end position="217"/>
    </location>
</feature>
<evidence type="ECO:0000256" key="1">
    <source>
        <dbReference type="ARBA" id="ARBA00005417"/>
    </source>
</evidence>
<dbReference type="Pfam" id="PF00005">
    <property type="entry name" value="ABC_tran"/>
    <property type="match status" value="1"/>
</dbReference>
<dbReference type="InterPro" id="IPR003593">
    <property type="entry name" value="AAA+_ATPase"/>
</dbReference>
<evidence type="ECO:0000256" key="2">
    <source>
        <dbReference type="ARBA" id="ARBA00022448"/>
    </source>
</evidence>
<comment type="similarity">
    <text evidence="1">Belongs to the ABC transporter superfamily.</text>
</comment>
<evidence type="ECO:0000256" key="7">
    <source>
        <dbReference type="ARBA" id="ARBA00022967"/>
    </source>
</evidence>
<dbReference type="Gene3D" id="3.40.50.300">
    <property type="entry name" value="P-loop containing nucleotide triphosphate hydrolases"/>
    <property type="match status" value="1"/>
</dbReference>
<dbReference type="SUPFAM" id="SSF52540">
    <property type="entry name" value="P-loop containing nucleoside triphosphate hydrolases"/>
    <property type="match status" value="1"/>
</dbReference>
<sequence length="217" mass="23632">MTQSPSIIMDAAVLSLGDKTFRFKGEIAGGRVTAVTGRSGSGKTTLLNLIAGFEKPDSGRVLIGGETMNDLHVAKRPVTVVFQENNLFSHLDIFTNTGLGVNAGLRLDREDRIRISEALARVGLEGFERRMPASLSGGERQRAAFARALVRNRPVLLLDEPFAALDPEMRGEMGTLLLELHAETGNTVMIVSHEPGEVEQIADHRLVIENEAISVRY</sequence>
<keyword evidence="11" id="KW-1185">Reference proteome</keyword>
<name>A0A5C4JUG0_9HYPH</name>
<dbReference type="EMBL" id="VCLB01000003">
    <property type="protein sequence ID" value="TNB48801.1"/>
    <property type="molecule type" value="Genomic_DNA"/>
</dbReference>
<protein>
    <submittedName>
        <fullName evidence="10">ATP-binding cassette domain-containing protein</fullName>
    </submittedName>
</protein>
<dbReference type="InterPro" id="IPR050093">
    <property type="entry name" value="ABC_SmlMolc_Importer"/>
</dbReference>
<proteinExistence type="inferred from homology"/>
<dbReference type="InterPro" id="IPR027417">
    <property type="entry name" value="P-loop_NTPase"/>
</dbReference>
<dbReference type="RefSeq" id="WP_138747705.1">
    <property type="nucleotide sequence ID" value="NZ_VCLB01000003.1"/>
</dbReference>
<dbReference type="AlphaFoldDB" id="A0A5C4JUG0"/>
<dbReference type="InterPro" id="IPR017871">
    <property type="entry name" value="ABC_transporter-like_CS"/>
</dbReference>
<evidence type="ECO:0000256" key="3">
    <source>
        <dbReference type="ARBA" id="ARBA00022475"/>
    </source>
</evidence>
<evidence type="ECO:0000313" key="10">
    <source>
        <dbReference type="EMBL" id="TNB48801.1"/>
    </source>
</evidence>
<keyword evidence="5" id="KW-0547">Nucleotide-binding</keyword>
<reference evidence="10 11" key="2">
    <citation type="submission" date="2019-06" db="EMBL/GenBank/DDBJ databases">
        <title>Martelella lutilitoris sp. nov., isolated from a tidal mudflat.</title>
        <authorList>
            <person name="Kim Y.-J."/>
        </authorList>
    </citation>
    <scope>NUCLEOTIDE SEQUENCE [LARGE SCALE GENOMIC DNA]</scope>
    <source>
        <strain evidence="10 11">GH2-6</strain>
    </source>
</reference>
<dbReference type="InterPro" id="IPR003439">
    <property type="entry name" value="ABC_transporter-like_ATP-bd"/>
</dbReference>
<evidence type="ECO:0000256" key="4">
    <source>
        <dbReference type="ARBA" id="ARBA00022519"/>
    </source>
</evidence>
<evidence type="ECO:0000256" key="8">
    <source>
        <dbReference type="ARBA" id="ARBA00023136"/>
    </source>
</evidence>
<keyword evidence="8" id="KW-0472">Membrane</keyword>